<proteinExistence type="predicted"/>
<organism evidence="2 3">
    <name type="scientific">Plakobranchus ocellatus</name>
    <dbReference type="NCBI Taxonomy" id="259542"/>
    <lineage>
        <taxon>Eukaryota</taxon>
        <taxon>Metazoa</taxon>
        <taxon>Spiralia</taxon>
        <taxon>Lophotrochozoa</taxon>
        <taxon>Mollusca</taxon>
        <taxon>Gastropoda</taxon>
        <taxon>Heterobranchia</taxon>
        <taxon>Euthyneura</taxon>
        <taxon>Panpulmonata</taxon>
        <taxon>Sacoglossa</taxon>
        <taxon>Placobranchoidea</taxon>
        <taxon>Plakobranchidae</taxon>
        <taxon>Plakobranchus</taxon>
    </lineage>
</organism>
<sequence>MKKRTPKVVSYILRSKRKAPEMTSVDLCPPPALRFRRRELSQVGRVSQTGLPSLSILSESSAPGSPMSRNSMEGTPAHSPGSDGSMLSSIRCKERILVPE</sequence>
<evidence type="ECO:0000256" key="1">
    <source>
        <dbReference type="SAM" id="MobiDB-lite"/>
    </source>
</evidence>
<reference evidence="2 3" key="1">
    <citation type="journal article" date="2021" name="Elife">
        <title>Chloroplast acquisition without the gene transfer in kleptoplastic sea slugs, Plakobranchus ocellatus.</title>
        <authorList>
            <person name="Maeda T."/>
            <person name="Takahashi S."/>
            <person name="Yoshida T."/>
            <person name="Shimamura S."/>
            <person name="Takaki Y."/>
            <person name="Nagai Y."/>
            <person name="Toyoda A."/>
            <person name="Suzuki Y."/>
            <person name="Arimoto A."/>
            <person name="Ishii H."/>
            <person name="Satoh N."/>
            <person name="Nishiyama T."/>
            <person name="Hasebe M."/>
            <person name="Maruyama T."/>
            <person name="Minagawa J."/>
            <person name="Obokata J."/>
            <person name="Shigenobu S."/>
        </authorList>
    </citation>
    <scope>NUCLEOTIDE SEQUENCE [LARGE SCALE GENOMIC DNA]</scope>
</reference>
<accession>A0AAV4CKU5</accession>
<dbReference type="EMBL" id="BLXT01006579">
    <property type="protein sequence ID" value="GFO32298.1"/>
    <property type="molecule type" value="Genomic_DNA"/>
</dbReference>
<evidence type="ECO:0000313" key="2">
    <source>
        <dbReference type="EMBL" id="GFO32298.1"/>
    </source>
</evidence>
<keyword evidence="3" id="KW-1185">Reference proteome</keyword>
<gene>
    <name evidence="2" type="ORF">PoB_005880300</name>
</gene>
<dbReference type="AlphaFoldDB" id="A0AAV4CKU5"/>
<evidence type="ECO:0000313" key="3">
    <source>
        <dbReference type="Proteomes" id="UP000735302"/>
    </source>
</evidence>
<dbReference type="Proteomes" id="UP000735302">
    <property type="component" value="Unassembled WGS sequence"/>
</dbReference>
<feature type="region of interest" description="Disordered" evidence="1">
    <location>
        <begin position="42"/>
        <end position="91"/>
    </location>
</feature>
<comment type="caution">
    <text evidence="2">The sequence shown here is derived from an EMBL/GenBank/DDBJ whole genome shotgun (WGS) entry which is preliminary data.</text>
</comment>
<protein>
    <submittedName>
        <fullName evidence="2">Uncharacterized protein</fullName>
    </submittedName>
</protein>
<name>A0AAV4CKU5_9GAST</name>
<feature type="compositionally biased region" description="Polar residues" evidence="1">
    <location>
        <begin position="44"/>
        <end position="73"/>
    </location>
</feature>